<organism evidence="2 3">
    <name type="scientific">Panicum virgatum</name>
    <name type="common">Blackwell switchgrass</name>
    <dbReference type="NCBI Taxonomy" id="38727"/>
    <lineage>
        <taxon>Eukaryota</taxon>
        <taxon>Viridiplantae</taxon>
        <taxon>Streptophyta</taxon>
        <taxon>Embryophyta</taxon>
        <taxon>Tracheophyta</taxon>
        <taxon>Spermatophyta</taxon>
        <taxon>Magnoliopsida</taxon>
        <taxon>Liliopsida</taxon>
        <taxon>Poales</taxon>
        <taxon>Poaceae</taxon>
        <taxon>PACMAD clade</taxon>
        <taxon>Panicoideae</taxon>
        <taxon>Panicodae</taxon>
        <taxon>Paniceae</taxon>
        <taxon>Panicinae</taxon>
        <taxon>Panicum</taxon>
        <taxon>Panicum sect. Hiantes</taxon>
    </lineage>
</organism>
<dbReference type="AlphaFoldDB" id="A0A8T0WBC5"/>
<accession>A0A8T0WBC5</accession>
<name>A0A8T0WBC5_PANVG</name>
<dbReference type="Proteomes" id="UP000823388">
    <property type="component" value="Chromosome 2K"/>
</dbReference>
<reference evidence="2" key="1">
    <citation type="submission" date="2020-05" db="EMBL/GenBank/DDBJ databases">
        <title>WGS assembly of Panicum virgatum.</title>
        <authorList>
            <person name="Lovell J.T."/>
            <person name="Jenkins J."/>
            <person name="Shu S."/>
            <person name="Juenger T.E."/>
            <person name="Schmutz J."/>
        </authorList>
    </citation>
    <scope>NUCLEOTIDE SEQUENCE</scope>
    <source>
        <strain evidence="2">AP13</strain>
    </source>
</reference>
<evidence type="ECO:0000313" key="2">
    <source>
        <dbReference type="EMBL" id="KAG2646821.1"/>
    </source>
</evidence>
<sequence length="151" mass="16327">MGLGSGFGECTACLAEDAAEDETRSSLPPAAPREDSAAGRVAHRLPQQPPPVAEQQPSKNPPASQPRHMRARLAPPPAAASRPTPGFASPVRLTPRGKHRRSRRRNKRAVASNLAEIPRVAARLVKTTLCLYRGLVSRLLGLTFQGIIFWQ</sequence>
<keyword evidence="3" id="KW-1185">Reference proteome</keyword>
<gene>
    <name evidence="2" type="ORF">PVAP13_2KG553230</name>
</gene>
<feature type="region of interest" description="Disordered" evidence="1">
    <location>
        <begin position="17"/>
        <end position="110"/>
    </location>
</feature>
<evidence type="ECO:0000313" key="3">
    <source>
        <dbReference type="Proteomes" id="UP000823388"/>
    </source>
</evidence>
<comment type="caution">
    <text evidence="2">The sequence shown here is derived from an EMBL/GenBank/DDBJ whole genome shotgun (WGS) entry which is preliminary data.</text>
</comment>
<evidence type="ECO:0000256" key="1">
    <source>
        <dbReference type="SAM" id="MobiDB-lite"/>
    </source>
</evidence>
<proteinExistence type="predicted"/>
<dbReference type="EMBL" id="CM029039">
    <property type="protein sequence ID" value="KAG2646821.1"/>
    <property type="molecule type" value="Genomic_DNA"/>
</dbReference>
<protein>
    <submittedName>
        <fullName evidence="2">Uncharacterized protein</fullName>
    </submittedName>
</protein>
<feature type="compositionally biased region" description="Basic residues" evidence="1">
    <location>
        <begin position="95"/>
        <end position="108"/>
    </location>
</feature>